<comment type="caution">
    <text evidence="3">The sequence shown here is derived from an EMBL/GenBank/DDBJ whole genome shotgun (WGS) entry which is preliminary data.</text>
</comment>
<feature type="transmembrane region" description="Helical" evidence="2">
    <location>
        <begin position="21"/>
        <end position="44"/>
    </location>
</feature>
<evidence type="ECO:0000256" key="2">
    <source>
        <dbReference type="SAM" id="Phobius"/>
    </source>
</evidence>
<feature type="region of interest" description="Disordered" evidence="1">
    <location>
        <begin position="160"/>
        <end position="237"/>
    </location>
</feature>
<feature type="compositionally biased region" description="Basic and acidic residues" evidence="1">
    <location>
        <begin position="472"/>
        <end position="483"/>
    </location>
</feature>
<evidence type="ECO:0000313" key="4">
    <source>
        <dbReference type="Proteomes" id="UP000639051"/>
    </source>
</evidence>
<feature type="transmembrane region" description="Helical" evidence="2">
    <location>
        <begin position="96"/>
        <end position="114"/>
    </location>
</feature>
<proteinExistence type="predicted"/>
<dbReference type="EMBL" id="JAERRC010000022">
    <property type="protein sequence ID" value="MBL0705683.1"/>
    <property type="molecule type" value="Genomic_DNA"/>
</dbReference>
<name>A0ABS1K2I0_9MICC</name>
<organism evidence="3 4">
    <name type="scientific">Sinomonas cellulolyticus</name>
    <dbReference type="NCBI Taxonomy" id="2801916"/>
    <lineage>
        <taxon>Bacteria</taxon>
        <taxon>Bacillati</taxon>
        <taxon>Actinomycetota</taxon>
        <taxon>Actinomycetes</taxon>
        <taxon>Micrococcales</taxon>
        <taxon>Micrococcaceae</taxon>
        <taxon>Sinomonas</taxon>
    </lineage>
</organism>
<feature type="region of interest" description="Disordered" evidence="1">
    <location>
        <begin position="258"/>
        <end position="483"/>
    </location>
</feature>
<accession>A0ABS1K2I0</accession>
<feature type="transmembrane region" description="Helical" evidence="2">
    <location>
        <begin position="56"/>
        <end position="76"/>
    </location>
</feature>
<evidence type="ECO:0000313" key="3">
    <source>
        <dbReference type="EMBL" id="MBL0705683.1"/>
    </source>
</evidence>
<reference evidence="3 4" key="1">
    <citation type="submission" date="2021-01" db="EMBL/GenBank/DDBJ databases">
        <title>Genome public.</title>
        <authorList>
            <person name="Liu C."/>
            <person name="Sun Q."/>
        </authorList>
    </citation>
    <scope>NUCLEOTIDE SEQUENCE [LARGE SCALE GENOMIC DNA]</scope>
    <source>
        <strain evidence="3 4">JC656</strain>
    </source>
</reference>
<feature type="compositionally biased region" description="Low complexity" evidence="1">
    <location>
        <begin position="436"/>
        <end position="453"/>
    </location>
</feature>
<evidence type="ECO:0000256" key="1">
    <source>
        <dbReference type="SAM" id="MobiDB-lite"/>
    </source>
</evidence>
<feature type="compositionally biased region" description="Low complexity" evidence="1">
    <location>
        <begin position="399"/>
        <end position="410"/>
    </location>
</feature>
<dbReference type="Proteomes" id="UP000639051">
    <property type="component" value="Unassembled WGS sequence"/>
</dbReference>
<keyword evidence="2" id="KW-1133">Transmembrane helix</keyword>
<dbReference type="RefSeq" id="WP_189693988.1">
    <property type="nucleotide sequence ID" value="NZ_BNCM01000007.1"/>
</dbReference>
<keyword evidence="2" id="KW-0812">Transmembrane</keyword>
<gene>
    <name evidence="3" type="ORF">JJE72_09210</name>
</gene>
<protein>
    <submittedName>
        <fullName evidence="3">Uncharacterized protein</fullName>
    </submittedName>
</protein>
<keyword evidence="2" id="KW-0472">Membrane</keyword>
<keyword evidence="4" id="KW-1185">Reference proteome</keyword>
<sequence>MTEPSKSPSKGRRSEALLGPFTIRELTLFLGVVITFVASLLPLFDRFLFANLWNASNLFFLSVGILGPLASAALFAWRGLSPAQRLRVGSLSVDQFASVTAVLSAAFYFVLTVTTLSPGAFVGLLGGFAMIGATTVARFIPPFAVDFDGRANVPAHPMARDAVPALRRPKARGVSSPAGRPHDSEAPAVDAAGPTAPGGQRGPDRPPLGAPQNGPGGRPVATGQGGGATRAPHEAAAAGSAAAAGAALAWAGADDGVWSPAPGGATEHPGAPVNGTTPASDDSRSAASPADGTTHADEDRSSEAAAASGPFGTLGTPHARDGAALEATEAHLASQTVAGQDSPFPSDALGPDATDSTRPGEAERQNGVPGAGAPTQEAAYESAGSRDHFGDADGEAYGAPEPVSPVVASPKVERPAAEGKAEARSEDERPAEARPLEAPLAEQPPSAGSPGPATAVFPASSRGPQPAAPSAAHEDIGATRPYEEPQPYEAFWFAVSERRTAVDSQTGRPLFDLQPGQWILALQDRGSEFVVQSTDGRVGILRELAGIERG</sequence>
<feature type="compositionally biased region" description="Basic and acidic residues" evidence="1">
    <location>
        <begin position="411"/>
        <end position="435"/>
    </location>
</feature>